<gene>
    <name evidence="2" type="ORF">EDC17_101136</name>
</gene>
<proteinExistence type="predicted"/>
<feature type="transmembrane region" description="Helical" evidence="1">
    <location>
        <begin position="97"/>
        <end position="114"/>
    </location>
</feature>
<name>A0A4R3VXW1_9SPHI</name>
<dbReference type="Proteomes" id="UP000295197">
    <property type="component" value="Unassembled WGS sequence"/>
</dbReference>
<dbReference type="AlphaFoldDB" id="A0A4R3VXW1"/>
<keyword evidence="3" id="KW-1185">Reference proteome</keyword>
<evidence type="ECO:0000313" key="3">
    <source>
        <dbReference type="Proteomes" id="UP000295197"/>
    </source>
</evidence>
<accession>A0A4R3VXW1</accession>
<keyword evidence="1" id="KW-0812">Transmembrane</keyword>
<feature type="transmembrane region" description="Helical" evidence="1">
    <location>
        <begin position="55"/>
        <end position="77"/>
    </location>
</feature>
<keyword evidence="1" id="KW-1133">Transmembrane helix</keyword>
<keyword evidence="1" id="KW-0472">Membrane</keyword>
<dbReference type="EMBL" id="SMBZ01000011">
    <property type="protein sequence ID" value="TCV17119.1"/>
    <property type="molecule type" value="Genomic_DNA"/>
</dbReference>
<evidence type="ECO:0000313" key="2">
    <source>
        <dbReference type="EMBL" id="TCV17119.1"/>
    </source>
</evidence>
<dbReference type="RefSeq" id="WP_132777207.1">
    <property type="nucleotide sequence ID" value="NZ_SMBZ01000011.1"/>
</dbReference>
<sequence>MDKNEKIRTSPFDASKLQIRNDEIYAFQKIYGLTNVEFRILETSESKWKEWHKRFYLILIGLILTVVSKGVFFLIKFNNSNSEERASLNIDINAWELIYLGIGLFLSVTCYLLSESKWAKNEKSELVNKIKEHFKNAGN</sequence>
<evidence type="ECO:0000256" key="1">
    <source>
        <dbReference type="SAM" id="Phobius"/>
    </source>
</evidence>
<organism evidence="2 3">
    <name type="scientific">Sphingobacterium alimentarium</name>
    <dbReference type="NCBI Taxonomy" id="797292"/>
    <lineage>
        <taxon>Bacteria</taxon>
        <taxon>Pseudomonadati</taxon>
        <taxon>Bacteroidota</taxon>
        <taxon>Sphingobacteriia</taxon>
        <taxon>Sphingobacteriales</taxon>
        <taxon>Sphingobacteriaceae</taxon>
        <taxon>Sphingobacterium</taxon>
    </lineage>
</organism>
<comment type="caution">
    <text evidence="2">The sequence shown here is derived from an EMBL/GenBank/DDBJ whole genome shotgun (WGS) entry which is preliminary data.</text>
</comment>
<protein>
    <submittedName>
        <fullName evidence="2">Uncharacterized protein</fullName>
    </submittedName>
</protein>
<reference evidence="2 3" key="1">
    <citation type="submission" date="2019-03" db="EMBL/GenBank/DDBJ databases">
        <title>Genomic Encyclopedia of Type Strains, Phase IV (KMG-IV): sequencing the most valuable type-strain genomes for metagenomic binning, comparative biology and taxonomic classification.</title>
        <authorList>
            <person name="Goeker M."/>
        </authorList>
    </citation>
    <scope>NUCLEOTIDE SEQUENCE [LARGE SCALE GENOMIC DNA]</scope>
    <source>
        <strain evidence="2 3">DSM 22362</strain>
    </source>
</reference>